<dbReference type="EMBL" id="GGEC01033572">
    <property type="protein sequence ID" value="MBX14056.1"/>
    <property type="molecule type" value="Transcribed_RNA"/>
</dbReference>
<protein>
    <submittedName>
        <fullName evidence="1">Uncharacterized protein</fullName>
    </submittedName>
</protein>
<reference evidence="1" key="1">
    <citation type="submission" date="2018-02" db="EMBL/GenBank/DDBJ databases">
        <title>Rhizophora mucronata_Transcriptome.</title>
        <authorList>
            <person name="Meera S.P."/>
            <person name="Sreeshan A."/>
            <person name="Augustine A."/>
        </authorList>
    </citation>
    <scope>NUCLEOTIDE SEQUENCE</scope>
    <source>
        <tissue evidence="1">Leaf</tissue>
    </source>
</reference>
<proteinExistence type="predicted"/>
<organism evidence="1">
    <name type="scientific">Rhizophora mucronata</name>
    <name type="common">Asiatic mangrove</name>
    <dbReference type="NCBI Taxonomy" id="61149"/>
    <lineage>
        <taxon>Eukaryota</taxon>
        <taxon>Viridiplantae</taxon>
        <taxon>Streptophyta</taxon>
        <taxon>Embryophyta</taxon>
        <taxon>Tracheophyta</taxon>
        <taxon>Spermatophyta</taxon>
        <taxon>Magnoliopsida</taxon>
        <taxon>eudicotyledons</taxon>
        <taxon>Gunneridae</taxon>
        <taxon>Pentapetalae</taxon>
        <taxon>rosids</taxon>
        <taxon>fabids</taxon>
        <taxon>Malpighiales</taxon>
        <taxon>Rhizophoraceae</taxon>
        <taxon>Rhizophora</taxon>
    </lineage>
</organism>
<sequence>MKGTFSKTQAKAYKVDGDISASSLSKEAKRFSIVSLSPTTTLLYRSVLAVHRTTTLSTLFFSLNSLFNHRKRY</sequence>
<name>A0A2P2L7X8_RHIMU</name>
<accession>A0A2P2L7X8</accession>
<evidence type="ECO:0000313" key="1">
    <source>
        <dbReference type="EMBL" id="MBX14056.1"/>
    </source>
</evidence>
<dbReference type="AlphaFoldDB" id="A0A2P2L7X8"/>